<dbReference type="NCBIfam" id="TIGR04294">
    <property type="entry name" value="pre_pil_HX9DG"/>
    <property type="match status" value="1"/>
</dbReference>
<comment type="caution">
    <text evidence="3">The sequence shown here is derived from an EMBL/GenBank/DDBJ whole genome shotgun (WGS) entry which is preliminary data.</text>
</comment>
<dbReference type="InterPro" id="IPR045584">
    <property type="entry name" value="Pilin-like"/>
</dbReference>
<evidence type="ECO:0000313" key="3">
    <source>
        <dbReference type="EMBL" id="MBA2116592.1"/>
    </source>
</evidence>
<gene>
    <name evidence="3" type="ORF">HOV93_37830</name>
</gene>
<keyword evidence="1" id="KW-0472">Membrane</keyword>
<dbReference type="RefSeq" id="WP_207398029.1">
    <property type="nucleotide sequence ID" value="NZ_JABRWO010000010.1"/>
</dbReference>
<organism evidence="3 4">
    <name type="scientific">Bremerella alba</name>
    <dbReference type="NCBI Taxonomy" id="980252"/>
    <lineage>
        <taxon>Bacteria</taxon>
        <taxon>Pseudomonadati</taxon>
        <taxon>Planctomycetota</taxon>
        <taxon>Planctomycetia</taxon>
        <taxon>Pirellulales</taxon>
        <taxon>Pirellulaceae</taxon>
        <taxon>Bremerella</taxon>
    </lineage>
</organism>
<dbReference type="NCBIfam" id="TIGR02532">
    <property type="entry name" value="IV_pilin_GFxxxE"/>
    <property type="match status" value="1"/>
</dbReference>
<proteinExistence type="predicted"/>
<dbReference type="InterPro" id="IPR012902">
    <property type="entry name" value="N_methyl_site"/>
</dbReference>
<dbReference type="Proteomes" id="UP000551616">
    <property type="component" value="Unassembled WGS sequence"/>
</dbReference>
<reference evidence="3 4" key="1">
    <citation type="submission" date="2020-05" db="EMBL/GenBank/DDBJ databases">
        <title>Bremerella alba sp. nov., a novel planctomycete isolated from the surface of the macroalga Fucus spiralis.</title>
        <authorList>
            <person name="Godinho O."/>
            <person name="Botelho R."/>
            <person name="Albuquerque L."/>
            <person name="Wiegand S."/>
            <person name="Da Costa M.S."/>
            <person name="Lobo-Da-Cunha A."/>
            <person name="Jogler C."/>
            <person name="Lage O.M."/>
        </authorList>
    </citation>
    <scope>NUCLEOTIDE SEQUENCE [LARGE SCALE GENOMIC DNA]</scope>
    <source>
        <strain evidence="3 4">FF15</strain>
    </source>
</reference>
<feature type="transmembrane region" description="Helical" evidence="1">
    <location>
        <begin position="12"/>
        <end position="37"/>
    </location>
</feature>
<keyword evidence="1" id="KW-1133">Transmembrane helix</keyword>
<dbReference type="PANTHER" id="PTHR30093:SF2">
    <property type="entry name" value="TYPE II SECRETION SYSTEM PROTEIN H"/>
    <property type="match status" value="1"/>
</dbReference>
<dbReference type="InterPro" id="IPR011453">
    <property type="entry name" value="DUF1559"/>
</dbReference>
<dbReference type="SUPFAM" id="SSF54523">
    <property type="entry name" value="Pili subunits"/>
    <property type="match status" value="1"/>
</dbReference>
<evidence type="ECO:0000256" key="1">
    <source>
        <dbReference type="SAM" id="Phobius"/>
    </source>
</evidence>
<accession>A0A7V8V7W0</accession>
<keyword evidence="4" id="KW-1185">Reference proteome</keyword>
<dbReference type="Pfam" id="PF07963">
    <property type="entry name" value="N_methyl"/>
    <property type="match status" value="1"/>
</dbReference>
<evidence type="ECO:0000313" key="4">
    <source>
        <dbReference type="Proteomes" id="UP000551616"/>
    </source>
</evidence>
<dbReference type="PANTHER" id="PTHR30093">
    <property type="entry name" value="GENERAL SECRETION PATHWAY PROTEIN G"/>
    <property type="match status" value="1"/>
</dbReference>
<name>A0A7V8V7W0_9BACT</name>
<keyword evidence="1" id="KW-0812">Transmembrane</keyword>
<dbReference type="EMBL" id="JABRWO010000010">
    <property type="protein sequence ID" value="MBA2116592.1"/>
    <property type="molecule type" value="Genomic_DNA"/>
</dbReference>
<dbReference type="AlphaFoldDB" id="A0A7V8V7W0"/>
<dbReference type="Gene3D" id="3.30.700.10">
    <property type="entry name" value="Glycoprotein, Type 4 Pilin"/>
    <property type="match status" value="1"/>
</dbReference>
<feature type="domain" description="DUF1559" evidence="2">
    <location>
        <begin position="38"/>
        <end position="280"/>
    </location>
</feature>
<evidence type="ECO:0000259" key="2">
    <source>
        <dbReference type="Pfam" id="PF07596"/>
    </source>
</evidence>
<sequence length="299" mass="33212">MRLQCFAVSSRRAFTLVELLVVIAIIGVLIALLLPAVQQAREAARRIQCTNNIKQIGLAMHNYHDTFLSFPIARQSNSANWAVGILAMMEHGNLQEQYDYDLEWDEGTNLDLATEMPDAFVCPSNPSAGNILSDNGFETTDYSVVRSATNWEFTESLFQSSGPYKMRDITDGTSNTCMTYESVGRADWWVAGKRNPGRSGYNHDYGVSKDPWTSRQNAGWMFPCEVEMNAAGDDMTTVYWTGNRVLNVSNWFGAPYSFHPGGIQMGMADASVRFVPETVSLENVTAFTSINGGEILGEY</sequence>
<dbReference type="Pfam" id="PF07596">
    <property type="entry name" value="SBP_bac_10"/>
    <property type="match status" value="1"/>
</dbReference>
<protein>
    <recommendedName>
        <fullName evidence="2">DUF1559 domain-containing protein</fullName>
    </recommendedName>
</protein>
<dbReference type="InterPro" id="IPR027558">
    <property type="entry name" value="Pre_pil_HX9DG_C"/>
</dbReference>